<dbReference type="EMBL" id="BARS01031831">
    <property type="protein sequence ID" value="GAG22553.1"/>
    <property type="molecule type" value="Genomic_DNA"/>
</dbReference>
<comment type="caution">
    <text evidence="1">The sequence shown here is derived from an EMBL/GenBank/DDBJ whole genome shotgun (WGS) entry which is preliminary data.</text>
</comment>
<gene>
    <name evidence="1" type="ORF">S01H1_49470</name>
</gene>
<accession>X0WDB6</accession>
<feature type="non-terminal residue" evidence="1">
    <location>
        <position position="1"/>
    </location>
</feature>
<protein>
    <submittedName>
        <fullName evidence="1">Uncharacterized protein</fullName>
    </submittedName>
</protein>
<reference evidence="1" key="1">
    <citation type="journal article" date="2014" name="Front. Microbiol.">
        <title>High frequency of phylogenetically diverse reductive dehalogenase-homologous genes in deep subseafloor sedimentary metagenomes.</title>
        <authorList>
            <person name="Kawai M."/>
            <person name="Futagami T."/>
            <person name="Toyoda A."/>
            <person name="Takaki Y."/>
            <person name="Nishi S."/>
            <person name="Hori S."/>
            <person name="Arai W."/>
            <person name="Tsubouchi T."/>
            <person name="Morono Y."/>
            <person name="Uchiyama I."/>
            <person name="Ito T."/>
            <person name="Fujiyama A."/>
            <person name="Inagaki F."/>
            <person name="Takami H."/>
        </authorList>
    </citation>
    <scope>NUCLEOTIDE SEQUENCE</scope>
    <source>
        <strain evidence="1">Expedition CK06-06</strain>
    </source>
</reference>
<organism evidence="1">
    <name type="scientific">marine sediment metagenome</name>
    <dbReference type="NCBI Taxonomy" id="412755"/>
    <lineage>
        <taxon>unclassified sequences</taxon>
        <taxon>metagenomes</taxon>
        <taxon>ecological metagenomes</taxon>
    </lineage>
</organism>
<evidence type="ECO:0000313" key="1">
    <source>
        <dbReference type="EMBL" id="GAG22553.1"/>
    </source>
</evidence>
<dbReference type="AlphaFoldDB" id="X0WDB6"/>
<name>X0WDB6_9ZZZZ</name>
<sequence>SNADSGVITDVWDAAAQPVWLAPTEARIHNIVSTSDVDSDTGGAVAQGAGARTVRISGLKTWDDKETSEDVIMDGTDGTDTVNSYVIIHRMKVLTAGASGPNVGIITAIAAADATVTARIGIIKGQTLMAIYGVPSTQNAYMMNFSASVAQASPASASAGVIVRSTMDVTTDTTTFLFKHTSAVFEEGSTHVNHIFGMPKKFEGPCIIKLALVAGANDTNGDASFDLILVDN</sequence>
<proteinExistence type="predicted"/>